<organism evidence="1 2">
    <name type="scientific">Flavobacterium rivuli WB 3.3-2 = DSM 21788</name>
    <dbReference type="NCBI Taxonomy" id="1121895"/>
    <lineage>
        <taxon>Bacteria</taxon>
        <taxon>Pseudomonadati</taxon>
        <taxon>Bacteroidota</taxon>
        <taxon>Flavobacteriia</taxon>
        <taxon>Flavobacteriales</taxon>
        <taxon>Flavobacteriaceae</taxon>
        <taxon>Flavobacterium</taxon>
    </lineage>
</organism>
<reference evidence="1 2" key="1">
    <citation type="submission" date="2013-09" db="EMBL/GenBank/DDBJ databases">
        <authorList>
            <person name="Zeng Z."/>
            <person name="Chen C."/>
        </authorList>
    </citation>
    <scope>NUCLEOTIDE SEQUENCE [LARGE SCALE GENOMIC DNA]</scope>
    <source>
        <strain evidence="1 2">WB 3.3-2</strain>
    </source>
</reference>
<dbReference type="AlphaFoldDB" id="A0A0A2M5X5"/>
<dbReference type="Proteomes" id="UP000030152">
    <property type="component" value="Unassembled WGS sequence"/>
</dbReference>
<name>A0A0A2M5X5_9FLAO</name>
<comment type="caution">
    <text evidence="1">The sequence shown here is derived from an EMBL/GenBank/DDBJ whole genome shotgun (WGS) entry which is preliminary data.</text>
</comment>
<proteinExistence type="predicted"/>
<evidence type="ECO:0000313" key="1">
    <source>
        <dbReference type="EMBL" id="KGO88072.1"/>
    </source>
</evidence>
<gene>
    <name evidence="1" type="ORF">Q765_03175</name>
</gene>
<accession>A0A0A2M5X5</accession>
<evidence type="ECO:0000313" key="2">
    <source>
        <dbReference type="Proteomes" id="UP000030152"/>
    </source>
</evidence>
<sequence>MSAPVTLRGIVKDNVYKDSNGHPKRIVTLLQKNNHVAYIEFRGGKMDLLNLVEIDDEVRVVITVEGKLSGSTGVHYNNLVAQNIT</sequence>
<dbReference type="STRING" id="1121895.GCA_000378485_01143"/>
<protein>
    <submittedName>
        <fullName evidence="1">Uncharacterized protein</fullName>
    </submittedName>
</protein>
<keyword evidence="2" id="KW-1185">Reference proteome</keyword>
<dbReference type="EMBL" id="JRLX01000002">
    <property type="protein sequence ID" value="KGO88072.1"/>
    <property type="molecule type" value="Genomic_DNA"/>
</dbReference>